<gene>
    <name evidence="9" type="ORF">ACFQVD_36120</name>
</gene>
<dbReference type="InterPro" id="IPR050390">
    <property type="entry name" value="C5-Methyltransferase"/>
</dbReference>
<comment type="similarity">
    <text evidence="5 6">Belongs to the class I-like SAM-binding methyltransferase superfamily. C5-methyltransferase family.</text>
</comment>
<dbReference type="PROSITE" id="PS51679">
    <property type="entry name" value="SAM_MT_C5"/>
    <property type="match status" value="1"/>
</dbReference>
<keyword evidence="2 5" id="KW-0808">Transferase</keyword>
<evidence type="ECO:0000256" key="4">
    <source>
        <dbReference type="ARBA" id="ARBA00022747"/>
    </source>
</evidence>
<dbReference type="PROSITE" id="PS00095">
    <property type="entry name" value="C5_MTASE_2"/>
    <property type="match status" value="1"/>
</dbReference>
<evidence type="ECO:0000256" key="6">
    <source>
        <dbReference type="RuleBase" id="RU000416"/>
    </source>
</evidence>
<evidence type="ECO:0000256" key="8">
    <source>
        <dbReference type="SAM" id="MobiDB-lite"/>
    </source>
</evidence>
<dbReference type="InterPro" id="IPR001525">
    <property type="entry name" value="C5_MeTfrase"/>
</dbReference>
<organism evidence="9 10">
    <name type="scientific">Streptosporangium amethystogenes subsp. fukuiense</name>
    <dbReference type="NCBI Taxonomy" id="698418"/>
    <lineage>
        <taxon>Bacteria</taxon>
        <taxon>Bacillati</taxon>
        <taxon>Actinomycetota</taxon>
        <taxon>Actinomycetes</taxon>
        <taxon>Streptosporangiales</taxon>
        <taxon>Streptosporangiaceae</taxon>
        <taxon>Streptosporangium</taxon>
    </lineage>
</organism>
<keyword evidence="1 5" id="KW-0489">Methyltransferase</keyword>
<dbReference type="Proteomes" id="UP001596514">
    <property type="component" value="Unassembled WGS sequence"/>
</dbReference>
<feature type="active site" evidence="5">
    <location>
        <position position="94"/>
    </location>
</feature>
<sequence length="389" mass="43419">MTARDASPINVIDLFAGCGGFTEGFRSFRPDAETSSPYRSVAAVEFDLAAASTYAANFGKWAGGADHVFPGDIKDWDPGSVGHDVDVILGGPPCQGFSGLGKEDVDDPRNKLWRQYMRVVKAVKPKVFIIENVERFFRSMEYEALYAATEKPDGELREYRLESATLNSADYGVPQSRRRAIVMASHRDLPPLRHPTPTHKRRQNGVDSIPGVDDLPDWVAVAAVFKKTSEATATTELPARDCIQLDDHRLPGAFRSRELHIGREPTQTSLKRYRAIPPGGNRHDLPPDLSTPNWIKHRTGSGDVMGRLVWDKPSVTIRTEFFKPEKGRYLHPFADRPLTHYEAALIQDFPDDFLWCGSKTQIARQIGNAVPVGLAKAIAGQVYRHSREW</sequence>
<evidence type="ECO:0000256" key="3">
    <source>
        <dbReference type="ARBA" id="ARBA00022691"/>
    </source>
</evidence>
<dbReference type="RefSeq" id="WP_343983882.1">
    <property type="nucleotide sequence ID" value="NZ_BAAAGK010000326.1"/>
</dbReference>
<comment type="caution">
    <text evidence="9">The sequence shown here is derived from an EMBL/GenBank/DDBJ whole genome shotgun (WGS) entry which is preliminary data.</text>
</comment>
<dbReference type="InterPro" id="IPR031303">
    <property type="entry name" value="C5_meth_CS"/>
</dbReference>
<keyword evidence="3 5" id="KW-0949">S-adenosyl-L-methionine</keyword>
<dbReference type="Gene3D" id="3.40.50.150">
    <property type="entry name" value="Vaccinia Virus protein VP39"/>
    <property type="match status" value="1"/>
</dbReference>
<comment type="catalytic activity">
    <reaction evidence="7">
        <text>a 2'-deoxycytidine in DNA + S-adenosyl-L-methionine = a 5-methyl-2'-deoxycytidine in DNA + S-adenosyl-L-homocysteine + H(+)</text>
        <dbReference type="Rhea" id="RHEA:13681"/>
        <dbReference type="Rhea" id="RHEA-COMP:11369"/>
        <dbReference type="Rhea" id="RHEA-COMP:11370"/>
        <dbReference type="ChEBI" id="CHEBI:15378"/>
        <dbReference type="ChEBI" id="CHEBI:57856"/>
        <dbReference type="ChEBI" id="CHEBI:59789"/>
        <dbReference type="ChEBI" id="CHEBI:85452"/>
        <dbReference type="ChEBI" id="CHEBI:85454"/>
        <dbReference type="EC" id="2.1.1.37"/>
    </reaction>
</comment>
<name>A0ABW2TBA5_9ACTN</name>
<feature type="region of interest" description="Disordered" evidence="8">
    <location>
        <begin position="188"/>
        <end position="209"/>
    </location>
</feature>
<dbReference type="InterPro" id="IPR018117">
    <property type="entry name" value="C5_DNA_meth_AS"/>
</dbReference>
<keyword evidence="10" id="KW-1185">Reference proteome</keyword>
<dbReference type="SUPFAM" id="SSF53335">
    <property type="entry name" value="S-adenosyl-L-methionine-dependent methyltransferases"/>
    <property type="match status" value="1"/>
</dbReference>
<dbReference type="PANTHER" id="PTHR10629">
    <property type="entry name" value="CYTOSINE-SPECIFIC METHYLTRANSFERASE"/>
    <property type="match status" value="1"/>
</dbReference>
<dbReference type="NCBIfam" id="TIGR00675">
    <property type="entry name" value="dcm"/>
    <property type="match status" value="1"/>
</dbReference>
<dbReference type="GO" id="GO:0003886">
    <property type="term" value="F:DNA (cytosine-5-)-methyltransferase activity"/>
    <property type="evidence" value="ECO:0007669"/>
    <property type="project" value="UniProtKB-EC"/>
</dbReference>
<evidence type="ECO:0000256" key="1">
    <source>
        <dbReference type="ARBA" id="ARBA00022603"/>
    </source>
</evidence>
<dbReference type="Gene3D" id="3.90.120.10">
    <property type="entry name" value="DNA Methylase, subunit A, domain 2"/>
    <property type="match status" value="1"/>
</dbReference>
<protein>
    <recommendedName>
        <fullName evidence="7">Cytosine-specific methyltransferase</fullName>
        <ecNumber evidence="7">2.1.1.37</ecNumber>
    </recommendedName>
</protein>
<dbReference type="PROSITE" id="PS00094">
    <property type="entry name" value="C5_MTASE_1"/>
    <property type="match status" value="1"/>
</dbReference>
<dbReference type="InterPro" id="IPR029063">
    <property type="entry name" value="SAM-dependent_MTases_sf"/>
</dbReference>
<dbReference type="GO" id="GO:0032259">
    <property type="term" value="P:methylation"/>
    <property type="evidence" value="ECO:0007669"/>
    <property type="project" value="UniProtKB-KW"/>
</dbReference>
<evidence type="ECO:0000313" key="10">
    <source>
        <dbReference type="Proteomes" id="UP001596514"/>
    </source>
</evidence>
<dbReference type="PRINTS" id="PR00105">
    <property type="entry name" value="C5METTRFRASE"/>
</dbReference>
<accession>A0ABW2TBA5</accession>
<dbReference type="EC" id="2.1.1.37" evidence="7"/>
<keyword evidence="4" id="KW-0680">Restriction system</keyword>
<dbReference type="EMBL" id="JBHTEE010000001">
    <property type="protein sequence ID" value="MFC7605542.1"/>
    <property type="molecule type" value="Genomic_DNA"/>
</dbReference>
<evidence type="ECO:0000256" key="5">
    <source>
        <dbReference type="PROSITE-ProRule" id="PRU01016"/>
    </source>
</evidence>
<evidence type="ECO:0000313" key="9">
    <source>
        <dbReference type="EMBL" id="MFC7605542.1"/>
    </source>
</evidence>
<dbReference type="PANTHER" id="PTHR10629:SF52">
    <property type="entry name" value="DNA (CYTOSINE-5)-METHYLTRANSFERASE 1"/>
    <property type="match status" value="1"/>
</dbReference>
<proteinExistence type="inferred from homology"/>
<reference evidence="10" key="1">
    <citation type="journal article" date="2019" name="Int. J. Syst. Evol. Microbiol.">
        <title>The Global Catalogue of Microorganisms (GCM) 10K type strain sequencing project: providing services to taxonomists for standard genome sequencing and annotation.</title>
        <authorList>
            <consortium name="The Broad Institute Genomics Platform"/>
            <consortium name="The Broad Institute Genome Sequencing Center for Infectious Disease"/>
            <person name="Wu L."/>
            <person name="Ma J."/>
        </authorList>
    </citation>
    <scope>NUCLEOTIDE SEQUENCE [LARGE SCALE GENOMIC DNA]</scope>
    <source>
        <strain evidence="10">JCM 10083</strain>
    </source>
</reference>
<evidence type="ECO:0000256" key="2">
    <source>
        <dbReference type="ARBA" id="ARBA00022679"/>
    </source>
</evidence>
<dbReference type="Pfam" id="PF00145">
    <property type="entry name" value="DNA_methylase"/>
    <property type="match status" value="1"/>
</dbReference>
<evidence type="ECO:0000256" key="7">
    <source>
        <dbReference type="RuleBase" id="RU000417"/>
    </source>
</evidence>